<protein>
    <submittedName>
        <fullName evidence="4">Anti-sigma-M factor yhdL</fullName>
    </submittedName>
</protein>
<dbReference type="Proteomes" id="UP000006316">
    <property type="component" value="Unassembled WGS sequence"/>
</dbReference>
<keyword evidence="1" id="KW-1133">Transmembrane helix</keyword>
<proteinExistence type="predicted"/>
<keyword evidence="5" id="KW-1185">Reference proteome</keyword>
<reference evidence="4 5" key="1">
    <citation type="journal article" date="2012" name="Front. Microbiol.">
        <title>Redundancy and modularity in membrane-associated dissimilatory nitrate reduction in Bacillus.</title>
        <authorList>
            <person name="Heylen K."/>
            <person name="Keltjens J."/>
        </authorList>
    </citation>
    <scope>NUCLEOTIDE SEQUENCE [LARGE SCALE GENOMIC DNA]</scope>
    <source>
        <strain evidence="5">LMG 21833T</strain>
    </source>
</reference>
<dbReference type="EMBL" id="AJLS01000034">
    <property type="protein sequence ID" value="EKN71058.1"/>
    <property type="molecule type" value="Genomic_DNA"/>
</dbReference>
<feature type="domain" description="Sigma factor regulator N-terminal" evidence="3">
    <location>
        <begin position="37"/>
        <end position="126"/>
    </location>
</feature>
<dbReference type="PATRIC" id="fig|1117379.3.peg.561"/>
<dbReference type="AlphaFoldDB" id="K6DS55"/>
<dbReference type="STRING" id="1117379.BABA_02747"/>
<evidence type="ECO:0000313" key="5">
    <source>
        <dbReference type="Proteomes" id="UP000006316"/>
    </source>
</evidence>
<feature type="domain" description="Sigma factor regulator C-terminal" evidence="2">
    <location>
        <begin position="183"/>
        <end position="333"/>
    </location>
</feature>
<evidence type="ECO:0000259" key="3">
    <source>
        <dbReference type="Pfam" id="PF13800"/>
    </source>
</evidence>
<dbReference type="Pfam" id="PF13791">
    <property type="entry name" value="Sigma_reg_C"/>
    <property type="match status" value="1"/>
</dbReference>
<keyword evidence="1" id="KW-0812">Transmembrane</keyword>
<feature type="transmembrane region" description="Helical" evidence="1">
    <location>
        <begin position="50"/>
        <end position="72"/>
    </location>
</feature>
<dbReference type="eggNOG" id="ENOG502Z96W">
    <property type="taxonomic scope" value="Bacteria"/>
</dbReference>
<evidence type="ECO:0000259" key="2">
    <source>
        <dbReference type="Pfam" id="PF13791"/>
    </source>
</evidence>
<dbReference type="InterPro" id="IPR025672">
    <property type="entry name" value="Sigma_reg_C_dom"/>
</dbReference>
<sequence>MSDEKKGFEEDYQDYLKESLNEVSGVHPYSEKSQTEIVTIGKNMARRTNIMISLAILLLIVPVMTLASYMYYAIGDRANRLIDVVTKTIYVTEPNMSLEELRLEHDIGFFSMNINFDVYKKIGKEDYKAGNYDIDFLLDKANFPKKNLNLDRPLAEYPDKDTEVLFHPKASVPFNRRDQWDMLNKLPNGTVAEVYISLNDVMKPEELKKILPKNMELRWLAVDTGLDAAQVDGEGVPITPLGYPAQYDPTTWSPFKTDNQTNEEVFLDILSLLEKNESIAEKVARAKSLSLKSRIAYIKKHGIKVYGAVITGPTEELRKLENVKEISTMKVGEVKLWNWE</sequence>
<dbReference type="OrthoDB" id="2730366at2"/>
<gene>
    <name evidence="4" type="ORF">BABA_02747</name>
</gene>
<dbReference type="RefSeq" id="WP_007083590.1">
    <property type="nucleotide sequence ID" value="NZ_AJLS01000034.1"/>
</dbReference>
<dbReference type="Pfam" id="PF13800">
    <property type="entry name" value="Sigma_reg_N"/>
    <property type="match status" value="1"/>
</dbReference>
<evidence type="ECO:0000313" key="4">
    <source>
        <dbReference type="EMBL" id="EKN71058.1"/>
    </source>
</evidence>
<name>K6DS55_9BACI</name>
<organism evidence="4 5">
    <name type="scientific">Neobacillus bataviensis LMG 21833</name>
    <dbReference type="NCBI Taxonomy" id="1117379"/>
    <lineage>
        <taxon>Bacteria</taxon>
        <taxon>Bacillati</taxon>
        <taxon>Bacillota</taxon>
        <taxon>Bacilli</taxon>
        <taxon>Bacillales</taxon>
        <taxon>Bacillaceae</taxon>
        <taxon>Neobacillus</taxon>
    </lineage>
</organism>
<evidence type="ECO:0000256" key="1">
    <source>
        <dbReference type="SAM" id="Phobius"/>
    </source>
</evidence>
<accession>K6DS55</accession>
<comment type="caution">
    <text evidence="4">The sequence shown here is derived from an EMBL/GenBank/DDBJ whole genome shotgun (WGS) entry which is preliminary data.</text>
</comment>
<dbReference type="InterPro" id="IPR029101">
    <property type="entry name" value="Sigma_reg_N"/>
</dbReference>
<keyword evidence="1" id="KW-0472">Membrane</keyword>